<organism evidence="4 5">
    <name type="scientific">Nonomuraea aridisoli</name>
    <dbReference type="NCBI Taxonomy" id="2070368"/>
    <lineage>
        <taxon>Bacteria</taxon>
        <taxon>Bacillati</taxon>
        <taxon>Actinomycetota</taxon>
        <taxon>Actinomycetes</taxon>
        <taxon>Streptosporangiales</taxon>
        <taxon>Streptosporangiaceae</taxon>
        <taxon>Nonomuraea</taxon>
    </lineage>
</organism>
<dbReference type="Gene3D" id="2.30.40.10">
    <property type="entry name" value="Urease, subunit C, domain 1"/>
    <property type="match status" value="1"/>
</dbReference>
<dbReference type="GO" id="GO:0006046">
    <property type="term" value="P:N-acetylglucosamine catabolic process"/>
    <property type="evidence" value="ECO:0007669"/>
    <property type="project" value="TreeGrafter"/>
</dbReference>
<gene>
    <name evidence="4" type="ORF">C1J01_40070</name>
</gene>
<dbReference type="SUPFAM" id="SSF51338">
    <property type="entry name" value="Composite domain of metallo-dependent hydrolases"/>
    <property type="match status" value="1"/>
</dbReference>
<protein>
    <submittedName>
        <fullName evidence="4">N-acyl-D-aspartate/D-glutamate deacylase</fullName>
    </submittedName>
</protein>
<feature type="domain" description="Amidohydrolase 3" evidence="3">
    <location>
        <begin position="46"/>
        <end position="208"/>
    </location>
</feature>
<feature type="domain" description="Amidohydrolase 3" evidence="3">
    <location>
        <begin position="369"/>
        <end position="491"/>
    </location>
</feature>
<evidence type="ECO:0000256" key="1">
    <source>
        <dbReference type="ARBA" id="ARBA00010716"/>
    </source>
</evidence>
<evidence type="ECO:0000313" key="4">
    <source>
        <dbReference type="EMBL" id="PZG07759.1"/>
    </source>
</evidence>
<dbReference type="InterPro" id="IPR011059">
    <property type="entry name" value="Metal-dep_hydrolase_composite"/>
</dbReference>
<comment type="caution">
    <text evidence="4">The sequence shown here is derived from an EMBL/GenBank/DDBJ whole genome shotgun (WGS) entry which is preliminary data.</text>
</comment>
<evidence type="ECO:0000256" key="2">
    <source>
        <dbReference type="ARBA" id="ARBA00022801"/>
    </source>
</evidence>
<dbReference type="RefSeq" id="WP_111184290.1">
    <property type="nucleotide sequence ID" value="NZ_POUD01000284.1"/>
</dbReference>
<dbReference type="InterPro" id="IPR032466">
    <property type="entry name" value="Metal_Hydrolase"/>
</dbReference>
<proteinExistence type="inferred from homology"/>
<dbReference type="GO" id="GO:0008448">
    <property type="term" value="F:N-acetylglucosamine-6-phosphate deacetylase activity"/>
    <property type="evidence" value="ECO:0007669"/>
    <property type="project" value="TreeGrafter"/>
</dbReference>
<dbReference type="EMBL" id="POUD01000284">
    <property type="protein sequence ID" value="PZG07759.1"/>
    <property type="molecule type" value="Genomic_DNA"/>
</dbReference>
<evidence type="ECO:0000313" key="5">
    <source>
        <dbReference type="Proteomes" id="UP000249304"/>
    </source>
</evidence>
<accession>A0A2W2DUD9</accession>
<reference evidence="4 5" key="1">
    <citation type="submission" date="2018-01" db="EMBL/GenBank/DDBJ databases">
        <title>Draft genome sequence of Nonomuraea sp. KC333.</title>
        <authorList>
            <person name="Sahin N."/>
            <person name="Saygin H."/>
            <person name="Ay H."/>
        </authorList>
    </citation>
    <scope>NUCLEOTIDE SEQUENCE [LARGE SCALE GENOMIC DNA]</scope>
    <source>
        <strain evidence="4 5">KC333</strain>
    </source>
</reference>
<sequence length="508" mass="53285">MSFDVVISGGRVLDGTGAPPYRADVGIAGDRIEAVGRLGGARAATVIDATGRLVAPGFVDCHAHGEAAVFDPGVQRAALRQGVTTFVLGQDGLSFAPGSAETVAYASRYFAAVNGALTEGPLTVAELLGGYDRAVALNTAYLLPHGTIRYDVMGPSPDAASPDDLAAMLRHVERGLSEGAVGLSSGLEYLPGRYASADELAALCAPLGGLPYVTHMRAYGPRAGVGMAEVVDIARRSGAAVHVSHLHGPADVLLPLVERALAQDVDLTFDTYPYLRGNTILAMVVLPPEVPGAEPGRALEMIASPELDDWWPTLDDLWPRLTVSHAPGLEWAEGLTMVAAAERAGTTPAEFCRRLLTETRLEAGVVSARPDEGPKGEESVRRMLRHPAQTGGSDGIYVGGHPHPRGFGAFARFLGRHVRELGDWTWEQAVVHLAGHPARRFGLADRGLLRRGFAADVVVFDPATVGDRATYEAPRTPADGVDDVLVSGVPVLAGGELTGATPGRALRP</sequence>
<dbReference type="InterPro" id="IPR023100">
    <property type="entry name" value="D-aminoacylase_insert_dom_sf"/>
</dbReference>
<dbReference type="Gene3D" id="3.30.1490.130">
    <property type="entry name" value="D-aminoacylase. Domain 3"/>
    <property type="match status" value="1"/>
</dbReference>
<dbReference type="CDD" id="cd01297">
    <property type="entry name" value="D-aminoacylase"/>
    <property type="match status" value="1"/>
</dbReference>
<dbReference type="Proteomes" id="UP000249304">
    <property type="component" value="Unassembled WGS sequence"/>
</dbReference>
<evidence type="ECO:0000259" key="3">
    <source>
        <dbReference type="Pfam" id="PF07969"/>
    </source>
</evidence>
<dbReference type="SUPFAM" id="SSF51556">
    <property type="entry name" value="Metallo-dependent hydrolases"/>
    <property type="match status" value="1"/>
</dbReference>
<keyword evidence="5" id="KW-1185">Reference proteome</keyword>
<dbReference type="InterPro" id="IPR013108">
    <property type="entry name" value="Amidohydro_3"/>
</dbReference>
<dbReference type="PANTHER" id="PTHR11113">
    <property type="entry name" value="N-ACETYLGLUCOSAMINE-6-PHOSPHATE DEACETYLASE"/>
    <property type="match status" value="1"/>
</dbReference>
<comment type="similarity">
    <text evidence="1">Belongs to the metallo-dependent hydrolases superfamily. NagA family.</text>
</comment>
<dbReference type="Pfam" id="PF07969">
    <property type="entry name" value="Amidohydro_3"/>
    <property type="match status" value="2"/>
</dbReference>
<name>A0A2W2DUD9_9ACTN</name>
<dbReference type="AlphaFoldDB" id="A0A2W2DUD9"/>
<dbReference type="Gene3D" id="3.20.20.140">
    <property type="entry name" value="Metal-dependent hydrolases"/>
    <property type="match status" value="1"/>
</dbReference>
<dbReference type="PANTHER" id="PTHR11113:SF14">
    <property type="entry name" value="N-ACETYLGLUCOSAMINE-6-PHOSPHATE DEACETYLASE"/>
    <property type="match status" value="1"/>
</dbReference>
<dbReference type="OrthoDB" id="9766983at2"/>
<keyword evidence="2" id="KW-0378">Hydrolase</keyword>